<evidence type="ECO:0000256" key="3">
    <source>
        <dbReference type="ARBA" id="ARBA00022448"/>
    </source>
</evidence>
<dbReference type="Gene3D" id="2.40.30.170">
    <property type="match status" value="1"/>
</dbReference>
<feature type="coiled-coil region" evidence="10">
    <location>
        <begin position="181"/>
        <end position="208"/>
    </location>
</feature>
<dbReference type="SUPFAM" id="SSF111369">
    <property type="entry name" value="HlyD-like secretion proteins"/>
    <property type="match status" value="1"/>
</dbReference>
<keyword evidence="6 9" id="KW-0812">Transmembrane</keyword>
<dbReference type="InterPro" id="IPR010129">
    <property type="entry name" value="T1SS_HlyD"/>
</dbReference>
<evidence type="ECO:0000256" key="7">
    <source>
        <dbReference type="ARBA" id="ARBA00022989"/>
    </source>
</evidence>
<dbReference type="InterPro" id="IPR058781">
    <property type="entry name" value="HH_AprE-like"/>
</dbReference>
<comment type="subcellular location">
    <subcellularLocation>
        <location evidence="1 9">Cell inner membrane</location>
        <topology evidence="1 9">Single-pass membrane protein</topology>
    </subcellularLocation>
</comment>
<dbReference type="NCBIfam" id="TIGR01843">
    <property type="entry name" value="type_I_hlyD"/>
    <property type="match status" value="1"/>
</dbReference>
<keyword evidence="3 9" id="KW-0813">Transport</keyword>
<evidence type="ECO:0000256" key="9">
    <source>
        <dbReference type="RuleBase" id="RU365093"/>
    </source>
</evidence>
<dbReference type="InterPro" id="IPR006144">
    <property type="entry name" value="Secretion_HlyD_CS"/>
</dbReference>
<evidence type="ECO:0000256" key="1">
    <source>
        <dbReference type="ARBA" id="ARBA00004377"/>
    </source>
</evidence>
<dbReference type="InterPro" id="IPR050739">
    <property type="entry name" value="MFP"/>
</dbReference>
<evidence type="ECO:0000256" key="5">
    <source>
        <dbReference type="ARBA" id="ARBA00022519"/>
    </source>
</evidence>
<dbReference type="Pfam" id="PF25994">
    <property type="entry name" value="HH_AprE"/>
    <property type="match status" value="1"/>
</dbReference>
<dbReference type="PRINTS" id="PR01490">
    <property type="entry name" value="RTXTOXIND"/>
</dbReference>
<feature type="domain" description="AprE-like beta-barrel" evidence="12">
    <location>
        <begin position="338"/>
        <end position="427"/>
    </location>
</feature>
<dbReference type="Pfam" id="PF26002">
    <property type="entry name" value="Beta-barrel_AprE"/>
    <property type="match status" value="1"/>
</dbReference>
<keyword evidence="10" id="KW-0175">Coiled coil</keyword>
<evidence type="ECO:0000256" key="6">
    <source>
        <dbReference type="ARBA" id="ARBA00022692"/>
    </source>
</evidence>
<protein>
    <recommendedName>
        <fullName evidence="9">Membrane fusion protein (MFP) family protein</fullName>
    </recommendedName>
</protein>
<feature type="coiled-coil region" evidence="10">
    <location>
        <begin position="269"/>
        <end position="296"/>
    </location>
</feature>
<name>A0ABM9AJK8_9GAMM</name>
<dbReference type="Proteomes" id="UP000838100">
    <property type="component" value="Unassembled WGS sequence"/>
</dbReference>
<evidence type="ECO:0000313" key="14">
    <source>
        <dbReference type="Proteomes" id="UP000838100"/>
    </source>
</evidence>
<keyword evidence="7 9" id="KW-1133">Transmembrane helix</keyword>
<evidence type="ECO:0000256" key="8">
    <source>
        <dbReference type="ARBA" id="ARBA00023136"/>
    </source>
</evidence>
<evidence type="ECO:0000256" key="10">
    <source>
        <dbReference type="SAM" id="Coils"/>
    </source>
</evidence>
<dbReference type="PANTHER" id="PTHR30386">
    <property type="entry name" value="MEMBRANE FUSION SUBUNIT OF EMRAB-TOLC MULTIDRUG EFFLUX PUMP"/>
    <property type="match status" value="1"/>
</dbReference>
<keyword evidence="4 9" id="KW-1003">Cell membrane</keyword>
<keyword evidence="8 9" id="KW-0472">Membrane</keyword>
<dbReference type="PROSITE" id="PS00543">
    <property type="entry name" value="HLYD_FAMILY"/>
    <property type="match status" value="1"/>
</dbReference>
<feature type="transmembrane region" description="Helical" evidence="9">
    <location>
        <begin position="43"/>
        <end position="60"/>
    </location>
</feature>
<dbReference type="PANTHER" id="PTHR30386:SF26">
    <property type="entry name" value="TRANSPORT PROTEIN COMB"/>
    <property type="match status" value="1"/>
</dbReference>
<reference evidence="13" key="1">
    <citation type="submission" date="2021-12" db="EMBL/GenBank/DDBJ databases">
        <authorList>
            <person name="Rodrigo-Torres L."/>
            <person name="Arahal R. D."/>
            <person name="Lucena T."/>
        </authorList>
    </citation>
    <scope>NUCLEOTIDE SEQUENCE</scope>
    <source>
        <strain evidence="13">CECT 8267</strain>
    </source>
</reference>
<dbReference type="InterPro" id="IPR058982">
    <property type="entry name" value="Beta-barrel_AprE"/>
</dbReference>
<gene>
    <name evidence="13" type="primary">prsE_4</name>
    <name evidence="13" type="ORF">SIN8267_03580</name>
</gene>
<keyword evidence="14" id="KW-1185">Reference proteome</keyword>
<keyword evidence="5 9" id="KW-0997">Cell inner membrane</keyword>
<evidence type="ECO:0000259" key="12">
    <source>
        <dbReference type="Pfam" id="PF26002"/>
    </source>
</evidence>
<dbReference type="RefSeq" id="WP_237446109.1">
    <property type="nucleotide sequence ID" value="NZ_CAKLPX010000009.1"/>
</dbReference>
<comment type="similarity">
    <text evidence="2 9">Belongs to the membrane fusion protein (MFP) (TC 8.A.1) family.</text>
</comment>
<accession>A0ABM9AJK8</accession>
<proteinExistence type="inferred from homology"/>
<evidence type="ECO:0000313" key="13">
    <source>
        <dbReference type="EMBL" id="CAH0993430.1"/>
    </source>
</evidence>
<feature type="domain" description="AprE-like long alpha-helical hairpin" evidence="11">
    <location>
        <begin position="121"/>
        <end position="296"/>
    </location>
</feature>
<comment type="caution">
    <text evidence="13">The sequence shown here is derived from an EMBL/GenBank/DDBJ whole genome shotgun (WGS) entry which is preliminary data.</text>
</comment>
<organism evidence="13 14">
    <name type="scientific">Sinobacterium norvegicum</name>
    <dbReference type="NCBI Taxonomy" id="1641715"/>
    <lineage>
        <taxon>Bacteria</taxon>
        <taxon>Pseudomonadati</taxon>
        <taxon>Pseudomonadota</taxon>
        <taxon>Gammaproteobacteria</taxon>
        <taxon>Cellvibrionales</taxon>
        <taxon>Spongiibacteraceae</taxon>
        <taxon>Sinobacterium</taxon>
    </lineage>
</organism>
<evidence type="ECO:0000256" key="4">
    <source>
        <dbReference type="ARBA" id="ARBA00022475"/>
    </source>
</evidence>
<sequence length="450" mass="50531">MQWSTIVNRIFPQDDSISEQDLPYMSSVSEALIEKTPHGPQKLFRLIFLIFIVLVLWGSFAEVDEFTRGLGKVVPSKDIQIIQNLEGGILSELLVYEGEVVEQGQPLLRIDDTRFSSTMRETGLQLAYLRTKVKRLQAESKGVVFATPSEDADLFYQREYSLYQSRRFEYNNQVFVATEKITQKNLELKELNSRLGKLKSNEKLLAKEYRLTEPLILKGAVSQVDVIRLERSLNDMRGERRATEIAIPRVAAELNEVEAALESVSLRFKASAQAELNEAQATLSQMEETSRALDDRVERTLVLAPVKGTVKQINIHTIGGIIQPGMDLIEIVPFEDQLMVEVQVRPSDIAFIHPGQRASVKVTAYDFSIHGDLKGEVVNLSPDTITDEKGNSFYLAKILTDSTFLTRGDEDLPIIPGMTVEAGILTGKKTIMAYLLKPILKTKNAALSER</sequence>
<dbReference type="EMBL" id="CAKLPX010000009">
    <property type="protein sequence ID" value="CAH0993430.1"/>
    <property type="molecule type" value="Genomic_DNA"/>
</dbReference>
<evidence type="ECO:0000259" key="11">
    <source>
        <dbReference type="Pfam" id="PF25994"/>
    </source>
</evidence>
<evidence type="ECO:0000256" key="2">
    <source>
        <dbReference type="ARBA" id="ARBA00009477"/>
    </source>
</evidence>